<dbReference type="RefSeq" id="WP_225918763.1">
    <property type="nucleotide sequence ID" value="NZ_BOPO01000084.1"/>
</dbReference>
<dbReference type="GO" id="GO:0006302">
    <property type="term" value="P:double-strand break repair"/>
    <property type="evidence" value="ECO:0007669"/>
    <property type="project" value="InterPro"/>
</dbReference>
<dbReference type="PANTHER" id="PTHR32114:SF2">
    <property type="entry name" value="ABC TRANSPORTER ABCH.3"/>
    <property type="match status" value="1"/>
</dbReference>
<sequence length="651" mass="72119">MRLVAMEVTNFGPYRGSQRFEFADQPGVEVVWGENGRGKTTFLNALRWALFGIVLGRASGQIDLSKVGNRDDADSSTVSPFKVVLTFNHSQHNYKLTRAYVRETSSGAATFRTTVSLVKDGDVLGPDDRERELATLLPQQIARFFLFDAELLQEYEQLLTPGSEAGEKLKESIERVLGLPVLTRARDDVASLLAAARTAQAKAAQQDRTTQALGNDLQLASDEAENERTNVRELNDLVVELQNDVNELEKELRSNTRYRSMLATRDSKRDEVERLRARATARVDDLAAAAGATWRAVLAPVVASELATIEAKDDALTSRLAAALAARQVATAITTGTCPTCRQAVSPEKTQQLHAHQQGEDADAVQAELTTLRARRDALRKMRADSGELVRLEEEASQARVDLSDAEGALRELESELADAPEGTAEIISNLVNEHAQKHTSLTNTRSRLKDSREELIRKDNAVTALSEKLRKLGASGSGQEDRKVAWLVQLHKLLTSAVNEFRDRLRDRVEEQASEVFRALSAEKDYDRLRINDNYGLTILHADGSEVLNRSSGYEHVVALSLIAALQRCSPMNGPIITDSPFGRLDKTHKEHVLEALPQITDQVLLLVHDDELDREVALNKLGTDLVAEHYLRRVGVRHTEIESGGHRDR</sequence>
<dbReference type="Pfam" id="PF13476">
    <property type="entry name" value="AAA_23"/>
    <property type="match status" value="1"/>
</dbReference>
<evidence type="ECO:0000256" key="1">
    <source>
        <dbReference type="ARBA" id="ARBA00006930"/>
    </source>
</evidence>
<evidence type="ECO:0000256" key="3">
    <source>
        <dbReference type="ARBA" id="ARBA00013368"/>
    </source>
</evidence>
<organism evidence="6 7">
    <name type="scientific">Actinocatenispora comari</name>
    <dbReference type="NCBI Taxonomy" id="2807577"/>
    <lineage>
        <taxon>Bacteria</taxon>
        <taxon>Bacillati</taxon>
        <taxon>Actinomycetota</taxon>
        <taxon>Actinomycetes</taxon>
        <taxon>Micromonosporales</taxon>
        <taxon>Micromonosporaceae</taxon>
        <taxon>Actinocatenispora</taxon>
    </lineage>
</organism>
<keyword evidence="4" id="KW-0175">Coiled coil</keyword>
<gene>
    <name evidence="6" type="ORF">NUM_44310</name>
</gene>
<dbReference type="InterPro" id="IPR027417">
    <property type="entry name" value="P-loop_NTPase"/>
</dbReference>
<comment type="caution">
    <text evidence="6">The sequence shown here is derived from an EMBL/GenBank/DDBJ whole genome shotgun (WGS) entry which is preliminary data.</text>
</comment>
<keyword evidence="7" id="KW-1185">Reference proteome</keyword>
<feature type="coiled-coil region" evidence="4">
    <location>
        <begin position="217"/>
        <end position="289"/>
    </location>
</feature>
<accession>A0A8J4AH81</accession>
<reference evidence="7" key="1">
    <citation type="journal article" date="2021" name="Int. J. Syst. Evol. Microbiol.">
        <title>Actinocatenispora comari sp. nov., an endophytic actinomycete isolated from aerial parts of Comarum salesowianum.</title>
        <authorList>
            <person name="Oyunbileg N."/>
            <person name="Iizaka Y."/>
            <person name="Hamada M."/>
            <person name="Davaapurev B.O."/>
            <person name="Fukumoto A."/>
            <person name="Tsetseg B."/>
            <person name="Kato F."/>
            <person name="Tamura T."/>
            <person name="Batkhuu J."/>
            <person name="Anzai Y."/>
        </authorList>
    </citation>
    <scope>NUCLEOTIDE SEQUENCE [LARGE SCALE GENOMIC DNA]</scope>
    <source>
        <strain evidence="7">NUM-2625</strain>
    </source>
</reference>
<comment type="subunit">
    <text evidence="2">Heterodimer of SbcC and SbcD.</text>
</comment>
<name>A0A8J4AH81_9ACTN</name>
<dbReference type="Gene3D" id="3.40.50.300">
    <property type="entry name" value="P-loop containing nucleotide triphosphate hydrolases"/>
    <property type="match status" value="2"/>
</dbReference>
<proteinExistence type="inferred from homology"/>
<feature type="coiled-coil region" evidence="4">
    <location>
        <begin position="362"/>
        <end position="416"/>
    </location>
</feature>
<dbReference type="GO" id="GO:0016887">
    <property type="term" value="F:ATP hydrolysis activity"/>
    <property type="evidence" value="ECO:0007669"/>
    <property type="project" value="InterPro"/>
</dbReference>
<dbReference type="SUPFAM" id="SSF52540">
    <property type="entry name" value="P-loop containing nucleoside triphosphate hydrolases"/>
    <property type="match status" value="1"/>
</dbReference>
<evidence type="ECO:0000313" key="7">
    <source>
        <dbReference type="Proteomes" id="UP000614996"/>
    </source>
</evidence>
<feature type="domain" description="Rad50/SbcC-type AAA" evidence="5">
    <location>
        <begin position="7"/>
        <end position="252"/>
    </location>
</feature>
<evidence type="ECO:0000256" key="2">
    <source>
        <dbReference type="ARBA" id="ARBA00011322"/>
    </source>
</evidence>
<evidence type="ECO:0000313" key="6">
    <source>
        <dbReference type="EMBL" id="GIL29177.1"/>
    </source>
</evidence>
<evidence type="ECO:0000259" key="5">
    <source>
        <dbReference type="Pfam" id="PF13476"/>
    </source>
</evidence>
<dbReference type="AlphaFoldDB" id="A0A8J4AH81"/>
<evidence type="ECO:0000256" key="4">
    <source>
        <dbReference type="SAM" id="Coils"/>
    </source>
</evidence>
<dbReference type="EMBL" id="BOPO01000084">
    <property type="protein sequence ID" value="GIL29177.1"/>
    <property type="molecule type" value="Genomic_DNA"/>
</dbReference>
<dbReference type="InterPro" id="IPR038729">
    <property type="entry name" value="Rad50/SbcC_AAA"/>
</dbReference>
<dbReference type="PANTHER" id="PTHR32114">
    <property type="entry name" value="ABC TRANSPORTER ABCH.3"/>
    <property type="match status" value="1"/>
</dbReference>
<protein>
    <recommendedName>
        <fullName evidence="3">Nuclease SbcCD subunit C</fullName>
    </recommendedName>
</protein>
<dbReference type="Proteomes" id="UP000614996">
    <property type="component" value="Unassembled WGS sequence"/>
</dbReference>
<comment type="similarity">
    <text evidence="1">Belongs to the SMC family. SbcC subfamily.</text>
</comment>